<sequence>MCYLLLKDKCMGMACKSIGEVAKYLKNFLGITGFADSFGQGFFTRLIEAGVPKVKSTDSRFYMDDKGQVVPKQKKNLDVFPPTRLDVPAVTKLINDRNLRYLDIIEILNDNPYLNPSLAACMLLGGISFEYHKDSKPIIEIMKSAEHVPVNLIPGPLGFDSLVKYFERSDSGVHAKAEETQEPLLSQFLSVQKQTLTEIQSMNAEIQRPSVISKICSYSTEYHPLIANIQNSKVIINLPSEKYDYSVEFIGAIEDISAVQRDITNLIDSAKNMDEQPAKNGVVEESDSAIANIGPSTDTTSEKDDRQNENREENEQLEANIQEEIMKA</sequence>
<proteinExistence type="predicted"/>
<dbReference type="WBParaSite" id="ES5_v2.g16020.t1">
    <property type="protein sequence ID" value="ES5_v2.g16020.t1"/>
    <property type="gene ID" value="ES5_v2.g16020"/>
</dbReference>
<accession>A0AC34FHG7</accession>
<reference evidence="2" key="1">
    <citation type="submission" date="2022-11" db="UniProtKB">
        <authorList>
            <consortium name="WormBaseParasite"/>
        </authorList>
    </citation>
    <scope>IDENTIFICATION</scope>
</reference>
<evidence type="ECO:0000313" key="2">
    <source>
        <dbReference type="WBParaSite" id="ES5_v2.g16020.t1"/>
    </source>
</evidence>
<evidence type="ECO:0000313" key="1">
    <source>
        <dbReference type="Proteomes" id="UP000887579"/>
    </source>
</evidence>
<dbReference type="Proteomes" id="UP000887579">
    <property type="component" value="Unplaced"/>
</dbReference>
<protein>
    <submittedName>
        <fullName evidence="2">Uncharacterized protein</fullName>
    </submittedName>
</protein>
<organism evidence="1 2">
    <name type="scientific">Panagrolaimus sp. ES5</name>
    <dbReference type="NCBI Taxonomy" id="591445"/>
    <lineage>
        <taxon>Eukaryota</taxon>
        <taxon>Metazoa</taxon>
        <taxon>Ecdysozoa</taxon>
        <taxon>Nematoda</taxon>
        <taxon>Chromadorea</taxon>
        <taxon>Rhabditida</taxon>
        <taxon>Tylenchina</taxon>
        <taxon>Panagrolaimomorpha</taxon>
        <taxon>Panagrolaimoidea</taxon>
        <taxon>Panagrolaimidae</taxon>
        <taxon>Panagrolaimus</taxon>
    </lineage>
</organism>
<name>A0AC34FHG7_9BILA</name>